<keyword evidence="13" id="KW-0732">Signal</keyword>
<keyword evidence="7" id="KW-0406">Ion transport</keyword>
<keyword evidence="9 11" id="KW-0472">Membrane</keyword>
<dbReference type="InterPro" id="IPR036942">
    <property type="entry name" value="Beta-barrel_TonB_sf"/>
</dbReference>
<dbReference type="Gene3D" id="2.40.170.20">
    <property type="entry name" value="TonB-dependent receptor, beta-barrel domain"/>
    <property type="match status" value="2"/>
</dbReference>
<evidence type="ECO:0000256" key="9">
    <source>
        <dbReference type="ARBA" id="ARBA00023136"/>
    </source>
</evidence>
<dbReference type="InterPro" id="IPR012910">
    <property type="entry name" value="Plug_dom"/>
</dbReference>
<evidence type="ECO:0000259" key="14">
    <source>
        <dbReference type="Pfam" id="PF00593"/>
    </source>
</evidence>
<keyword evidence="10 11" id="KW-0998">Cell outer membrane</keyword>
<dbReference type="AlphaFoldDB" id="A0A9J6RNT8"/>
<evidence type="ECO:0000256" key="13">
    <source>
        <dbReference type="SAM" id="SignalP"/>
    </source>
</evidence>
<keyword evidence="4" id="KW-0410">Iron transport</keyword>
<dbReference type="PROSITE" id="PS52016">
    <property type="entry name" value="TONB_DEPENDENT_REC_3"/>
    <property type="match status" value="1"/>
</dbReference>
<dbReference type="SUPFAM" id="SSF56935">
    <property type="entry name" value="Porins"/>
    <property type="match status" value="1"/>
</dbReference>
<evidence type="ECO:0000256" key="3">
    <source>
        <dbReference type="ARBA" id="ARBA00022452"/>
    </source>
</evidence>
<keyword evidence="2 11" id="KW-0813">Transport</keyword>
<evidence type="ECO:0000256" key="2">
    <source>
        <dbReference type="ARBA" id="ARBA00022448"/>
    </source>
</evidence>
<keyword evidence="6" id="KW-0408">Iron</keyword>
<dbReference type="Pfam" id="PF07715">
    <property type="entry name" value="Plug"/>
    <property type="match status" value="1"/>
</dbReference>
<dbReference type="PANTHER" id="PTHR32552">
    <property type="entry name" value="FERRICHROME IRON RECEPTOR-RELATED"/>
    <property type="match status" value="1"/>
</dbReference>
<dbReference type="Proteomes" id="UP001069090">
    <property type="component" value="Unassembled WGS sequence"/>
</dbReference>
<dbReference type="InterPro" id="IPR000531">
    <property type="entry name" value="Beta-barrel_TonB"/>
</dbReference>
<dbReference type="RefSeq" id="WP_258331994.1">
    <property type="nucleotide sequence ID" value="NZ_JAPTGG010000009.1"/>
</dbReference>
<evidence type="ECO:0000256" key="5">
    <source>
        <dbReference type="ARBA" id="ARBA00022692"/>
    </source>
</evidence>
<keyword evidence="5 11" id="KW-0812">Transmembrane</keyword>
<evidence type="ECO:0000256" key="10">
    <source>
        <dbReference type="ARBA" id="ARBA00023237"/>
    </source>
</evidence>
<protein>
    <submittedName>
        <fullName evidence="16">TonB-dependent receptor</fullName>
    </submittedName>
</protein>
<evidence type="ECO:0000256" key="1">
    <source>
        <dbReference type="ARBA" id="ARBA00004571"/>
    </source>
</evidence>
<accession>A0A9J6RNT8</accession>
<evidence type="ECO:0000256" key="7">
    <source>
        <dbReference type="ARBA" id="ARBA00023065"/>
    </source>
</evidence>
<dbReference type="GO" id="GO:0009279">
    <property type="term" value="C:cell outer membrane"/>
    <property type="evidence" value="ECO:0007669"/>
    <property type="project" value="UniProtKB-SubCell"/>
</dbReference>
<proteinExistence type="inferred from homology"/>
<comment type="caution">
    <text evidence="16">The sequence shown here is derived from an EMBL/GenBank/DDBJ whole genome shotgun (WGS) entry which is preliminary data.</text>
</comment>
<evidence type="ECO:0000256" key="11">
    <source>
        <dbReference type="PROSITE-ProRule" id="PRU01360"/>
    </source>
</evidence>
<dbReference type="Pfam" id="PF00593">
    <property type="entry name" value="TonB_dep_Rec_b-barrel"/>
    <property type="match status" value="1"/>
</dbReference>
<feature type="domain" description="TonB-dependent receptor plug" evidence="15">
    <location>
        <begin position="43"/>
        <end position="157"/>
    </location>
</feature>
<name>A0A9J6RNT8_9GAMM</name>
<keyword evidence="8 12" id="KW-0798">TonB box</keyword>
<comment type="similarity">
    <text evidence="11 12">Belongs to the TonB-dependent receptor family.</text>
</comment>
<dbReference type="EMBL" id="JAPTGG010000009">
    <property type="protein sequence ID" value="MCZ0865848.1"/>
    <property type="molecule type" value="Genomic_DNA"/>
</dbReference>
<dbReference type="InterPro" id="IPR039426">
    <property type="entry name" value="TonB-dep_rcpt-like"/>
</dbReference>
<keyword evidence="3 11" id="KW-1134">Transmembrane beta strand</keyword>
<keyword evidence="16" id="KW-0675">Receptor</keyword>
<sequence length="801" mass="88696">MFNKKLLTQAIIVASASSMSVAVQAQSALEEVVVTATKRAKSLQDVAIAVTAMGENELDEFNIANFDDYVRYLPGVNSAGRGPGQSSVFIRGMATDSSDQTSVEFGAPIPNVALYLDEQPASSTGRNLDVYAADLERVEVLPGPQGTLFGASSQAGTIRLITNKPNLQETQVSVDVSVSDTHKGESSHSEELVLNFPLIEGKLAVRGVFYNAVDGGYIDNVYGETSFGPGDVGFPTGATTTVANNADFVEDDFNDTQYTGYRFGAKYNINDDWSILGQFMHQELEADGVFDHAPSKIDDLQTPGEAPTGVGIGDLEVTRYFPDKLDDQFEQIGVTVEGRIGQLDVVYAGSYLDREVVNSFDYTGYTHVGTFSYYYLCQPSYTHCGSPIQGMPDSQVNNTRQTNELRISSDFDGGVNFIAGLYHDDAKTEVDSNFYVQAVYDSEAFHINRPLPGSTTVNPDYRPRGITYTNDITRREDQRAIFGEVNFDITEQVSATLGARYYEIDISMLGSTSFASAKQWNAVDEDDNGRNYDEIFADHLPYEQDDTIFKASLEYTPNDDQLYYVTYSEGFRPGGLNRPPESAFVSQTYDSDEVTNYEFGWKTTWLDGRVRFNGALYFIDWQGMQVGITDFENVGVVTFVSNVSDSEIYGLEGDITFAATDNLMLFASFSLLDTEMTKVSEGGSQIAKEGSEIALAPPVQLNLRARYEWTIADMESHAQLVYSYTDEQYSSVIEANRYLQDSYQTVDASFGMAIDEHWGAELFVENLTDERAELFINSLDTSLRITTNRPRTVGLRVSYDY</sequence>
<keyword evidence="17" id="KW-1185">Reference proteome</keyword>
<evidence type="ECO:0000313" key="17">
    <source>
        <dbReference type="Proteomes" id="UP001069090"/>
    </source>
</evidence>
<feature type="domain" description="TonB-dependent receptor-like beta-barrel" evidence="14">
    <location>
        <begin position="241"/>
        <end position="767"/>
    </location>
</feature>
<organism evidence="16 17">
    <name type="scientific">Dasania phycosphaerae</name>
    <dbReference type="NCBI Taxonomy" id="2950436"/>
    <lineage>
        <taxon>Bacteria</taxon>
        <taxon>Pseudomonadati</taxon>
        <taxon>Pseudomonadota</taxon>
        <taxon>Gammaproteobacteria</taxon>
        <taxon>Cellvibrionales</taxon>
        <taxon>Spongiibacteraceae</taxon>
        <taxon>Dasania</taxon>
    </lineage>
</organism>
<feature type="chain" id="PRO_5039906667" evidence="13">
    <location>
        <begin position="26"/>
        <end position="801"/>
    </location>
</feature>
<feature type="signal peptide" evidence="13">
    <location>
        <begin position="1"/>
        <end position="25"/>
    </location>
</feature>
<comment type="subcellular location">
    <subcellularLocation>
        <location evidence="1 11">Cell outer membrane</location>
        <topology evidence="1 11">Multi-pass membrane protein</topology>
    </subcellularLocation>
</comment>
<dbReference type="PANTHER" id="PTHR32552:SF81">
    <property type="entry name" value="TONB-DEPENDENT OUTER MEMBRANE RECEPTOR"/>
    <property type="match status" value="1"/>
</dbReference>
<gene>
    <name evidence="16" type="ORF">O0V09_11585</name>
</gene>
<evidence type="ECO:0000256" key="12">
    <source>
        <dbReference type="RuleBase" id="RU003357"/>
    </source>
</evidence>
<evidence type="ECO:0000256" key="8">
    <source>
        <dbReference type="ARBA" id="ARBA00023077"/>
    </source>
</evidence>
<evidence type="ECO:0000259" key="15">
    <source>
        <dbReference type="Pfam" id="PF07715"/>
    </source>
</evidence>
<evidence type="ECO:0000256" key="6">
    <source>
        <dbReference type="ARBA" id="ARBA00023004"/>
    </source>
</evidence>
<evidence type="ECO:0000313" key="16">
    <source>
        <dbReference type="EMBL" id="MCZ0865848.1"/>
    </source>
</evidence>
<dbReference type="GO" id="GO:0006826">
    <property type="term" value="P:iron ion transport"/>
    <property type="evidence" value="ECO:0007669"/>
    <property type="project" value="UniProtKB-KW"/>
</dbReference>
<reference evidence="16 17" key="1">
    <citation type="submission" date="2022-12" db="EMBL/GenBank/DDBJ databases">
        <title>Dasania phycosphaerae sp. nov., isolated from particulate material of the south coast of Korea.</title>
        <authorList>
            <person name="Jiang Y."/>
        </authorList>
    </citation>
    <scope>NUCLEOTIDE SEQUENCE [LARGE SCALE GENOMIC DNA]</scope>
    <source>
        <strain evidence="16 17">GY-19</strain>
    </source>
</reference>
<evidence type="ECO:0000256" key="4">
    <source>
        <dbReference type="ARBA" id="ARBA00022496"/>
    </source>
</evidence>